<feature type="domain" description="MacB-like periplasmic core" evidence="8">
    <location>
        <begin position="20"/>
        <end position="248"/>
    </location>
</feature>
<keyword evidence="10" id="KW-1185">Reference proteome</keyword>
<dbReference type="HOGENOM" id="CLU_008713_1_0_10"/>
<gene>
    <name evidence="9" type="ORF">FAES_0209</name>
</gene>
<dbReference type="InterPro" id="IPR050250">
    <property type="entry name" value="Macrolide_Exporter_MacB"/>
</dbReference>
<feature type="transmembrane region" description="Helical" evidence="6">
    <location>
        <begin position="778"/>
        <end position="798"/>
    </location>
</feature>
<evidence type="ECO:0000256" key="1">
    <source>
        <dbReference type="ARBA" id="ARBA00004651"/>
    </source>
</evidence>
<evidence type="ECO:0000256" key="4">
    <source>
        <dbReference type="ARBA" id="ARBA00022989"/>
    </source>
</evidence>
<dbReference type="Pfam" id="PF12704">
    <property type="entry name" value="MacB_PCD"/>
    <property type="match status" value="2"/>
</dbReference>
<feature type="transmembrane region" description="Helical" evidence="6">
    <location>
        <begin position="385"/>
        <end position="412"/>
    </location>
</feature>
<dbReference type="InterPro" id="IPR003838">
    <property type="entry name" value="ABC3_permease_C"/>
</dbReference>
<dbReference type="Pfam" id="PF02687">
    <property type="entry name" value="FtsX"/>
    <property type="match status" value="2"/>
</dbReference>
<evidence type="ECO:0000313" key="9">
    <source>
        <dbReference type="EMBL" id="CCG98223.1"/>
    </source>
</evidence>
<dbReference type="GO" id="GO:0022857">
    <property type="term" value="F:transmembrane transporter activity"/>
    <property type="evidence" value="ECO:0007669"/>
    <property type="project" value="TreeGrafter"/>
</dbReference>
<sequence length="815" mass="89587">MFRATLTIALRKLWTDKVFSVVNIAGLALGMATFLLILEYVSFERSVNAFHTNLPTLYRLTGQNEDGDTYTDLAPAVAPLAKQQFPDVRDYCRIAEHSANGIIAIDRKNGPPQPFREEKLVYADASFFSLFTFPLVQGNAGSALAEPSTVALSATKARTYFGTEKAVGQSLMLYNRFGKMRYTVTAVYADMPTNSDLRFDAIFALQTLANPANLNGNDWARLDGFDGNYLTTFLQLTNAQTDPRALEAKFNAFKQQANPNDKSRLLLQPAGNLHLAQRLSDPYPTGGSLGFVYLLSALATLIVFIAWFNYVNLSTAGALKRGKEVGVRKVIGAGRRQLVGQFLGESLLVNGLGFGLALLLVVVVQDSYNQFVRINLSLAVLRSDPFWLAGVGLLLTGALASGAYVAGTLTAFKPVQTLKGWLPTSRGAWLRKGLVVAQFSASVALIAATFVLYRQLTYMQNKALGVRLDQRLVIQRPSVGDDAQLAARQALFEQQLVQRPYVQRLCQGNTPGNPLDFTTNGIVRKQQGNGAPIRPDDAKKGYAMLVIDERYLPTYEIALVAGRNFSAREAELAWEKSQKVLVNETAARQLGFISAAEAAGQPISWGGTFEVVGVVKDYHHQGLQQLIEPTIYLPRRAVADLTVQLTTDQIGRKLAEIEQRYKAAFPGNPFVFAFVDERYNQQYQREQQYWQVFTVASALAILIACLGLFGLATFMAEQRTKEIGVRKVLGASISSIVTLLSKDFVQLVLIAIVIASPLAWWATNRWLQGFAYKVEVEWWVFAGAGTLAIAVALLTVSFQSVRAALLNPANSLRAE</sequence>
<feature type="transmembrane region" description="Helical" evidence="6">
    <location>
        <begin position="689"/>
        <end position="716"/>
    </location>
</feature>
<dbReference type="PATRIC" id="fig|1166018.3.peg.213"/>
<keyword evidence="2" id="KW-1003">Cell membrane</keyword>
<dbReference type="RefSeq" id="WP_015329323.1">
    <property type="nucleotide sequence ID" value="NC_020054.1"/>
</dbReference>
<feature type="transmembrane region" description="Helical" evidence="6">
    <location>
        <begin position="21"/>
        <end position="43"/>
    </location>
</feature>
<dbReference type="OrthoDB" id="5933722at2"/>
<dbReference type="AlphaFoldDB" id="I0K270"/>
<dbReference type="PANTHER" id="PTHR30572">
    <property type="entry name" value="MEMBRANE COMPONENT OF TRANSPORTER-RELATED"/>
    <property type="match status" value="1"/>
</dbReference>
<evidence type="ECO:0000313" key="10">
    <source>
        <dbReference type="Proteomes" id="UP000011058"/>
    </source>
</evidence>
<protein>
    <recommendedName>
        <fullName evidence="11">Macrolide export ATP-binding/permease protein macB</fullName>
    </recommendedName>
</protein>
<comment type="subcellular location">
    <subcellularLocation>
        <location evidence="1">Cell membrane</location>
        <topology evidence="1">Multi-pass membrane protein</topology>
    </subcellularLocation>
</comment>
<dbReference type="InterPro" id="IPR025857">
    <property type="entry name" value="MacB_PCD"/>
</dbReference>
<evidence type="ECO:0000256" key="6">
    <source>
        <dbReference type="SAM" id="Phobius"/>
    </source>
</evidence>
<evidence type="ECO:0000259" key="7">
    <source>
        <dbReference type="Pfam" id="PF02687"/>
    </source>
</evidence>
<feature type="domain" description="ABC3 transporter permease C-terminal" evidence="7">
    <location>
        <begin position="695"/>
        <end position="804"/>
    </location>
</feature>
<dbReference type="Proteomes" id="UP000011058">
    <property type="component" value="Chromosome"/>
</dbReference>
<feature type="transmembrane region" description="Helical" evidence="6">
    <location>
        <begin position="290"/>
        <end position="311"/>
    </location>
</feature>
<feature type="domain" description="ABC3 transporter permease C-terminal" evidence="7">
    <location>
        <begin position="297"/>
        <end position="405"/>
    </location>
</feature>
<keyword evidence="5 6" id="KW-0472">Membrane</keyword>
<keyword evidence="4 6" id="KW-1133">Transmembrane helix</keyword>
<evidence type="ECO:0008006" key="11">
    <source>
        <dbReference type="Google" id="ProtNLM"/>
    </source>
</evidence>
<dbReference type="eggNOG" id="COG0577">
    <property type="taxonomic scope" value="Bacteria"/>
</dbReference>
<dbReference type="GO" id="GO:0005886">
    <property type="term" value="C:plasma membrane"/>
    <property type="evidence" value="ECO:0007669"/>
    <property type="project" value="UniProtKB-SubCell"/>
</dbReference>
<evidence type="ECO:0000256" key="5">
    <source>
        <dbReference type="ARBA" id="ARBA00023136"/>
    </source>
</evidence>
<keyword evidence="3 6" id="KW-0812">Transmembrane</keyword>
<feature type="domain" description="MacB-like periplasmic core" evidence="8">
    <location>
        <begin position="544"/>
        <end position="640"/>
    </location>
</feature>
<evidence type="ECO:0000259" key="8">
    <source>
        <dbReference type="Pfam" id="PF12704"/>
    </source>
</evidence>
<feature type="transmembrane region" description="Helical" evidence="6">
    <location>
        <begin position="342"/>
        <end position="365"/>
    </location>
</feature>
<dbReference type="PANTHER" id="PTHR30572:SF18">
    <property type="entry name" value="ABC-TYPE MACROLIDE FAMILY EXPORT SYSTEM PERMEASE COMPONENT 2"/>
    <property type="match status" value="1"/>
</dbReference>
<feature type="transmembrane region" description="Helical" evidence="6">
    <location>
        <begin position="728"/>
        <end position="758"/>
    </location>
</feature>
<name>I0K270_9BACT</name>
<dbReference type="KEGG" id="fae:FAES_0209"/>
<feature type="transmembrane region" description="Helical" evidence="6">
    <location>
        <begin position="433"/>
        <end position="453"/>
    </location>
</feature>
<accession>I0K270</accession>
<dbReference type="STRING" id="1166018.FAES_0209"/>
<reference evidence="9 10" key="1">
    <citation type="journal article" date="2012" name="J. Bacteriol.">
        <title>Genome Sequence of Fibrella aestuarina BUZ 2T, a Filamentous Marine Bacterium.</title>
        <authorList>
            <person name="Filippini M."/>
            <person name="Qi W."/>
            <person name="Blom J."/>
            <person name="Goesmann A."/>
            <person name="Smits T.H."/>
            <person name="Bagheri H.C."/>
        </authorList>
    </citation>
    <scope>NUCLEOTIDE SEQUENCE [LARGE SCALE GENOMIC DNA]</scope>
    <source>
        <strain evidence="10">BUZ 2T</strain>
    </source>
</reference>
<evidence type="ECO:0000256" key="2">
    <source>
        <dbReference type="ARBA" id="ARBA00022475"/>
    </source>
</evidence>
<organism evidence="9 10">
    <name type="scientific">Fibrella aestuarina BUZ 2</name>
    <dbReference type="NCBI Taxonomy" id="1166018"/>
    <lineage>
        <taxon>Bacteria</taxon>
        <taxon>Pseudomonadati</taxon>
        <taxon>Bacteroidota</taxon>
        <taxon>Cytophagia</taxon>
        <taxon>Cytophagales</taxon>
        <taxon>Spirosomataceae</taxon>
        <taxon>Fibrella</taxon>
    </lineage>
</organism>
<evidence type="ECO:0000256" key="3">
    <source>
        <dbReference type="ARBA" id="ARBA00022692"/>
    </source>
</evidence>
<proteinExistence type="predicted"/>
<dbReference type="EMBL" id="HE796683">
    <property type="protein sequence ID" value="CCG98223.1"/>
    <property type="molecule type" value="Genomic_DNA"/>
</dbReference>